<dbReference type="SMART" id="SM00174">
    <property type="entry name" value="RHO"/>
    <property type="match status" value="1"/>
</dbReference>
<evidence type="ECO:0000256" key="2">
    <source>
        <dbReference type="ARBA" id="ARBA00023134"/>
    </source>
</evidence>
<accession>A0A8J7YK30</accession>
<dbReference type="FunFam" id="3.40.50.300:FF:001329">
    <property type="entry name" value="Small GTP-binding protein, putative"/>
    <property type="match status" value="1"/>
</dbReference>
<dbReference type="Proteomes" id="UP000716004">
    <property type="component" value="Unassembled WGS sequence"/>
</dbReference>
<evidence type="ECO:0000256" key="1">
    <source>
        <dbReference type="ARBA" id="ARBA00022741"/>
    </source>
</evidence>
<sequence>MINALTHSVNGAVRVIGLNEEIKTKICLVGDNNVGKTSLIRRFVLDTFDDKYTSTIGTKVTKKEVTVKKDNGREINLSMLIWDIMGQKGFRELLRESYFYGAEGAICVCDLTNRESLEELKYWIKSMESITGHIPMIFIGNKSDLRDRITVTNQDIEKVATSYGAPSMITSAKTGEGVESAFMRLASMLTSRK</sequence>
<comment type="caution">
    <text evidence="3">The sequence shown here is derived from an EMBL/GenBank/DDBJ whole genome shotgun (WGS) entry which is preliminary data.</text>
</comment>
<dbReference type="PROSITE" id="PS51419">
    <property type="entry name" value="RAB"/>
    <property type="match status" value="1"/>
</dbReference>
<dbReference type="EMBL" id="JAGVSJ010000007">
    <property type="protein sequence ID" value="MBX8631669.1"/>
    <property type="molecule type" value="Genomic_DNA"/>
</dbReference>
<dbReference type="SMART" id="SM00173">
    <property type="entry name" value="RAS"/>
    <property type="match status" value="1"/>
</dbReference>
<dbReference type="AlphaFoldDB" id="A0A8J7YK30"/>
<keyword evidence="2" id="KW-0342">GTP-binding</keyword>
<keyword evidence="1" id="KW-0547">Nucleotide-binding</keyword>
<dbReference type="Proteomes" id="UP000750197">
    <property type="component" value="Unassembled WGS sequence"/>
</dbReference>
<dbReference type="Gene3D" id="3.40.50.300">
    <property type="entry name" value="P-loop containing nucleotide triphosphate hydrolases"/>
    <property type="match status" value="1"/>
</dbReference>
<dbReference type="SUPFAM" id="SSF52540">
    <property type="entry name" value="P-loop containing nucleoside triphosphate hydrolases"/>
    <property type="match status" value="1"/>
</dbReference>
<reference evidence="3" key="1">
    <citation type="submission" date="2021-04" db="EMBL/GenBank/DDBJ databases">
        <title>Genomic insights into ecological role and evolution of a novel Thermoplasmata order Candidatus Sysuiplasmatales.</title>
        <authorList>
            <person name="Yuan Y."/>
        </authorList>
    </citation>
    <scope>NUCLEOTIDE SEQUENCE</scope>
    <source>
        <strain evidence="4">TUT19-bin139</strain>
        <strain evidence="3">YP2-bin.285</strain>
    </source>
</reference>
<gene>
    <name evidence="3" type="ORF">J9259_04005</name>
    <name evidence="4" type="ORF">KIY12_02790</name>
</gene>
<dbReference type="PRINTS" id="PR00449">
    <property type="entry name" value="RASTRNSFRMNG"/>
</dbReference>
<protein>
    <submittedName>
        <fullName evidence="3">GTP-binding protein</fullName>
    </submittedName>
</protein>
<dbReference type="SMART" id="SM00175">
    <property type="entry name" value="RAB"/>
    <property type="match status" value="1"/>
</dbReference>
<dbReference type="InterPro" id="IPR005225">
    <property type="entry name" value="Small_GTP-bd"/>
</dbReference>
<dbReference type="InterPro" id="IPR050227">
    <property type="entry name" value="Rab"/>
</dbReference>
<dbReference type="Pfam" id="PF00071">
    <property type="entry name" value="Ras"/>
    <property type="match status" value="1"/>
</dbReference>
<dbReference type="InterPro" id="IPR027417">
    <property type="entry name" value="P-loop_NTPase"/>
</dbReference>
<dbReference type="CDD" id="cd00154">
    <property type="entry name" value="Rab"/>
    <property type="match status" value="1"/>
</dbReference>
<dbReference type="NCBIfam" id="TIGR00231">
    <property type="entry name" value="small_GTP"/>
    <property type="match status" value="1"/>
</dbReference>
<dbReference type="PROSITE" id="PS51417">
    <property type="entry name" value="ARF"/>
    <property type="match status" value="1"/>
</dbReference>
<dbReference type="EMBL" id="JAHEAC010000014">
    <property type="protein sequence ID" value="MBX8643641.1"/>
    <property type="molecule type" value="Genomic_DNA"/>
</dbReference>
<dbReference type="GO" id="GO:0003924">
    <property type="term" value="F:GTPase activity"/>
    <property type="evidence" value="ECO:0007669"/>
    <property type="project" value="InterPro"/>
</dbReference>
<dbReference type="PROSITE" id="PS51421">
    <property type="entry name" value="RAS"/>
    <property type="match status" value="1"/>
</dbReference>
<organism evidence="3 5">
    <name type="scientific">Candidatus Sysuiplasma superficiale</name>
    <dbReference type="NCBI Taxonomy" id="2823368"/>
    <lineage>
        <taxon>Archaea</taxon>
        <taxon>Methanobacteriati</taxon>
        <taxon>Thermoplasmatota</taxon>
        <taxon>Thermoplasmata</taxon>
        <taxon>Candidatus Sysuiplasmatales</taxon>
        <taxon>Candidatus Sysuiplasmataceae</taxon>
        <taxon>Candidatus Sysuiplasma</taxon>
    </lineage>
</organism>
<dbReference type="InterPro" id="IPR001806">
    <property type="entry name" value="Small_GTPase"/>
</dbReference>
<dbReference type="PANTHER" id="PTHR47977">
    <property type="entry name" value="RAS-RELATED PROTEIN RAB"/>
    <property type="match status" value="1"/>
</dbReference>
<dbReference type="GO" id="GO:0005525">
    <property type="term" value="F:GTP binding"/>
    <property type="evidence" value="ECO:0007669"/>
    <property type="project" value="UniProtKB-KW"/>
</dbReference>
<evidence type="ECO:0000313" key="5">
    <source>
        <dbReference type="Proteomes" id="UP000716004"/>
    </source>
</evidence>
<evidence type="ECO:0000313" key="3">
    <source>
        <dbReference type="EMBL" id="MBX8631669.1"/>
    </source>
</evidence>
<name>A0A8J7YK30_9ARCH</name>
<proteinExistence type="predicted"/>
<evidence type="ECO:0000313" key="4">
    <source>
        <dbReference type="EMBL" id="MBX8643641.1"/>
    </source>
</evidence>